<dbReference type="KEGG" id="ttt:THITE_2109139"/>
<feature type="compositionally biased region" description="Acidic residues" evidence="1">
    <location>
        <begin position="952"/>
        <end position="976"/>
    </location>
</feature>
<feature type="compositionally biased region" description="Polar residues" evidence="1">
    <location>
        <begin position="935"/>
        <end position="944"/>
    </location>
</feature>
<feature type="region of interest" description="Disordered" evidence="1">
    <location>
        <begin position="157"/>
        <end position="222"/>
    </location>
</feature>
<feature type="compositionally biased region" description="Polar residues" evidence="1">
    <location>
        <begin position="692"/>
        <end position="707"/>
    </location>
</feature>
<feature type="compositionally biased region" description="Low complexity" evidence="1">
    <location>
        <begin position="1105"/>
        <end position="1114"/>
    </location>
</feature>
<dbReference type="RefSeq" id="XP_003649958.1">
    <property type="nucleotide sequence ID" value="XM_003649910.1"/>
</dbReference>
<sequence>MATTPFDIPAPGSSYVFDIFNDAPAPQPTTPALPAGPCNYTDQNLPRCGCRRFWSRASLSGGIFQDNVVSNQAEVCMCSHHACFHEDLPPGQTQAVATAAAAGTAAAAAAGEQENQRPRTNREPLSPVQDFAALRMPPSLGSSLDFNLLNFHTSLPAPRMEATNPSQCEDARPGQDSPMPDTFNSWGDMPRSQAARTHELPPFPPQCLLSPPPPPSTAASSQARYLRPFAGKGLQTLSSASALRSDQRRSESAPEHDGVEMAQNSGHVAADAGSTPKASPSQARSSSGSDAAYQRLADRVDTHEQRLDRLESNSFSIAGHDDCHDKYEHIDLRVTDLESRVDEVEKILNDNGSVASSRRIVRQNGGADDATASVVSVSTDATARPPNRAEVYSQLQQLQAQVSQLQAAALPSYTKPWELEVVFLPFPLKGIWIESKEFSNQRRSTGSNGEGWTQMPNTLSRATPDPQSPKFQEWPGQGPESNWLLPKAFASGRVIDQRLRSRGLIKTVLVRGPDARSVQLAVHNAFGDVLRISSSHSDARSGFAPEYPLAEFLGLRQAWVPLRKLHKDSRLRFLTPAEMATPALWDFTFLVSSVVMKATGIQRLYITQPEAYLQDHPLGYHALEAGWTWQKLRQLSRVYPDSQSSAGDVPEADALEECWNWNDRLDEPPSASASALSLRHSIHQRASRRSSTEPSTQFYTGVQSPILSNGPARSRTQSPFIQRERKGSWPPHIRAGSLPPVGPALMSPAQSRRRVSHAASATPYERRSSPFVSRPSPRPSPRLGANHHVSIPSTSVAAAAVPKRRFTRSPSLVPRNTPRWSRTSMSRSPSLAPGGPYGFHEERDNRERRTTPFYYATPHSEAVHEPYGYHRAGSRGPPPTATLRTNGYDPDDDEDEDMDYTDTDRGSETDPYDSEMTNPDDENHHQQSHHHSNSGQRGARQNGSFGFANTDGDGDDADLDIDVYEDEDEDELDGVDTDGGNNNENEWHGFGRQLTSSPHHHQHYSHHHLLHHQQQQQQQPLRPEDIPWAGIEDADGDSNMSDSENVDPTTTATASSQSSQASQEIHIHQDDDDDGDVDGDSDVIITAAHPSNPRSRGEQGGHNHAAAVADAANAADDDSDNDAGSTTSSSSSQAPSEYSSKPGAWQIIPPAAATPTAAPAPSGPPPPHPTTATTTTHTPIATTAGPAGPALATTAAGGNSGGAGLKTGRLTSQSGSMTGMGFRIHEDGTATAGRPGAGEEEDDDDDEDEELLDTQWG</sequence>
<dbReference type="AlphaFoldDB" id="G2QTW3"/>
<feature type="compositionally biased region" description="Basic residues" evidence="1">
    <location>
        <begin position="998"/>
        <end position="1011"/>
    </location>
</feature>
<feature type="compositionally biased region" description="Acidic residues" evidence="1">
    <location>
        <begin position="1238"/>
        <end position="1257"/>
    </location>
</feature>
<feature type="compositionally biased region" description="Polar residues" evidence="1">
    <location>
        <begin position="1038"/>
        <end position="1048"/>
    </location>
</feature>
<dbReference type="HOGENOM" id="CLU_006963_0_0_1"/>
<feature type="compositionally biased region" description="Low complexity" evidence="1">
    <location>
        <begin position="278"/>
        <end position="292"/>
    </location>
</feature>
<feature type="compositionally biased region" description="Acidic residues" evidence="1">
    <location>
        <begin position="1070"/>
        <end position="1081"/>
    </location>
</feature>
<name>G2QTW3_THETT</name>
<feature type="compositionally biased region" description="Basic and acidic residues" evidence="1">
    <location>
        <begin position="839"/>
        <end position="848"/>
    </location>
</feature>
<feature type="compositionally biased region" description="Low complexity" evidence="1">
    <location>
        <begin position="1049"/>
        <end position="1063"/>
    </location>
</feature>
<protein>
    <submittedName>
        <fullName evidence="2">Uncharacterized protein</fullName>
    </submittedName>
</protein>
<feature type="region of interest" description="Disordered" evidence="1">
    <location>
        <begin position="238"/>
        <end position="292"/>
    </location>
</feature>
<feature type="compositionally biased region" description="Low complexity" evidence="1">
    <location>
        <begin position="1122"/>
        <end position="1140"/>
    </location>
</feature>
<evidence type="ECO:0000313" key="3">
    <source>
        <dbReference type="Proteomes" id="UP000008181"/>
    </source>
</evidence>
<reference evidence="2 3" key="1">
    <citation type="journal article" date="2011" name="Nat. Biotechnol.">
        <title>Comparative genomic analysis of the thermophilic biomass-degrading fungi Myceliophthora thermophila and Thielavia terrestris.</title>
        <authorList>
            <person name="Berka R.M."/>
            <person name="Grigoriev I.V."/>
            <person name="Otillar R."/>
            <person name="Salamov A."/>
            <person name="Grimwood J."/>
            <person name="Reid I."/>
            <person name="Ishmael N."/>
            <person name="John T."/>
            <person name="Darmond C."/>
            <person name="Moisan M.-C."/>
            <person name="Henrissat B."/>
            <person name="Coutinho P.M."/>
            <person name="Lombard V."/>
            <person name="Natvig D.O."/>
            <person name="Lindquist E."/>
            <person name="Schmutz J."/>
            <person name="Lucas S."/>
            <person name="Harris P."/>
            <person name="Powlowski J."/>
            <person name="Bellemare A."/>
            <person name="Taylor D."/>
            <person name="Butler G."/>
            <person name="de Vries R.P."/>
            <person name="Allijn I.E."/>
            <person name="van den Brink J."/>
            <person name="Ushinsky S."/>
            <person name="Storms R."/>
            <person name="Powell A.J."/>
            <person name="Paulsen I.T."/>
            <person name="Elbourne L.D.H."/>
            <person name="Baker S.E."/>
            <person name="Magnuson J."/>
            <person name="LaBoissiere S."/>
            <person name="Clutterbuck A.J."/>
            <person name="Martinez D."/>
            <person name="Wogulis M."/>
            <person name="de Leon A.L."/>
            <person name="Rey M.W."/>
            <person name="Tsang A."/>
        </authorList>
    </citation>
    <scope>NUCLEOTIDE SEQUENCE [LARGE SCALE GENOMIC DNA]</scope>
    <source>
        <strain evidence="3">ATCC 38088 / NRRL 8126</strain>
    </source>
</reference>
<accession>G2QTW3</accession>
<feature type="region of interest" description="Disordered" evidence="1">
    <location>
        <begin position="439"/>
        <end position="477"/>
    </location>
</feature>
<keyword evidence="3" id="KW-1185">Reference proteome</keyword>
<dbReference type="STRING" id="578455.G2QTW3"/>
<feature type="compositionally biased region" description="Basic and acidic residues" evidence="1">
    <location>
        <begin position="245"/>
        <end position="259"/>
    </location>
</feature>
<feature type="compositionally biased region" description="Pro residues" evidence="1">
    <location>
        <begin position="201"/>
        <end position="216"/>
    </location>
</feature>
<feature type="region of interest" description="Disordered" evidence="1">
    <location>
        <begin position="670"/>
        <end position="848"/>
    </location>
</feature>
<feature type="compositionally biased region" description="Low complexity" evidence="1">
    <location>
        <begin position="1149"/>
        <end position="1160"/>
    </location>
</feature>
<feature type="compositionally biased region" description="Low complexity" evidence="1">
    <location>
        <begin position="1170"/>
        <end position="1197"/>
    </location>
</feature>
<organism evidence="2 3">
    <name type="scientific">Thermothielavioides terrestris (strain ATCC 38088 / NRRL 8126)</name>
    <name type="common">Thielavia terrestris</name>
    <dbReference type="NCBI Taxonomy" id="578455"/>
    <lineage>
        <taxon>Eukaryota</taxon>
        <taxon>Fungi</taxon>
        <taxon>Dikarya</taxon>
        <taxon>Ascomycota</taxon>
        <taxon>Pezizomycotina</taxon>
        <taxon>Sordariomycetes</taxon>
        <taxon>Sordariomycetidae</taxon>
        <taxon>Sordariales</taxon>
        <taxon>Chaetomiaceae</taxon>
        <taxon>Thermothielavioides</taxon>
        <taxon>Thermothielavioides terrestris</taxon>
    </lineage>
</organism>
<dbReference type="eggNOG" id="ENOG502RYPA">
    <property type="taxonomic scope" value="Eukaryota"/>
</dbReference>
<feature type="compositionally biased region" description="Polar residues" evidence="1">
    <location>
        <begin position="441"/>
        <end position="461"/>
    </location>
</feature>
<gene>
    <name evidence="2" type="ORF">THITE_2109139</name>
</gene>
<evidence type="ECO:0000256" key="1">
    <source>
        <dbReference type="SAM" id="MobiDB-lite"/>
    </source>
</evidence>
<proteinExistence type="predicted"/>
<evidence type="ECO:0000313" key="2">
    <source>
        <dbReference type="EMBL" id="AEO63622.1"/>
    </source>
</evidence>
<feature type="compositionally biased region" description="Acidic residues" evidence="1">
    <location>
        <begin position="889"/>
        <end position="901"/>
    </location>
</feature>
<dbReference type="Proteomes" id="UP000008181">
    <property type="component" value="Chromosome 1"/>
</dbReference>
<dbReference type="EMBL" id="CP003009">
    <property type="protein sequence ID" value="AEO63622.1"/>
    <property type="molecule type" value="Genomic_DNA"/>
</dbReference>
<dbReference type="OrthoDB" id="5427134at2759"/>
<feature type="compositionally biased region" description="Polar residues" evidence="1">
    <location>
        <begin position="818"/>
        <end position="829"/>
    </location>
</feature>
<feature type="region of interest" description="Disordered" evidence="1">
    <location>
        <begin position="864"/>
        <end position="1257"/>
    </location>
</feature>
<dbReference type="GeneID" id="11519189"/>